<feature type="region of interest" description="Disordered" evidence="1">
    <location>
        <begin position="1194"/>
        <end position="1272"/>
    </location>
</feature>
<sequence>MESSVRKEAISESSLAGNRPAIQSEDNSVSQLAYSEEDELLFHMSQVGDDALSPTSKKIIEKNTVPFTATPSGAKKETPFTIQRPSRSGSTVLDFGYANPSQTDVTFSFRPPPGRQSNVSKRSNPGTERQRQKPLALEDENVSTGNEAASYGSPNPDGLLERPDQAREYSAPEHQALIATGNGGLTQERPGANGDDAPGEQGHSTTDPQDQTESIRSEKQCISKTHTREYETAGGPVLPTPLTTRKYKVTKNRKKQRSRVGGSRRESPILSNDDSRPSEEDLFYLLIQRLRQREEQEASNSALREQMKSDIVELSEENQSLRAQMEQCRSRQEEQEIEIDTRKRQSEHWKMKLSKLRRVLNGLGKEFKILRDEANDLKRTEAGLLQEKSELVKCLDEIKVNIDQASRKVSQQPAHVAAITADFNVMTQALRSAQDKTSYYHDRLLYEQRRVSKLERYIQSSANEHSLQLKFTKDMQSQVLGRLDTVIEHVKQRWESSQDILQSAIPPVLQECLESVNVLLQKNPVEKSDIRDLNQSLATQISSLEALVTNSVGNLDITKEIQDVIRTEMHGQLQRVEDVMSSSLITSHEFADARERQGRLEEKLKTSEETVLKLREITKELQLRETELTGESMRLKESLANCEREMNDAAIKSREDMFPTVPELQIQLQTTSAALTEALESIKDKESQIETLQQELVETRLNTANAEERLEQLEREKATLKDEMCHMEAKIREELGRASIIARDKIKAQFEQQLHRAQKEKTALQTSAQKLEQTISELKATILTAREEDIRYLQHRLAECEARAVSLETELGEYRQQGTPGQEAGAGTEGRPVENSEELQKRIDVLEGQLSGAQGEIRSVSERLVTAESAKSALESGKARAKSEMHSLLHRIQESESWKKEGELVLQKLGIIESGNPPQVSWPIIEGRLNEMLDTRVQKTPNTRQEKVRHISNDIQSREFVRTEVVYRSESVHASGHTSPSPHVTFQAQVSASGPADGSSRRLPSSIVPFSHVQNAITHVPCSPSESLSDIRIQLPSTPQEGLSEKEGHYTLAAGKEISTAKSAHDAEKEITVKHMPDKSAAALDHHHVAGKQMPKREEQNAPNLKGDGETKSRLDPAATKKTGIKRKSRGQLTQDSLTSVDSPSVSASRNGESPIHNQSEANYRIKRGEAPKGILKGSTTLMESNIQKGAAIKTPERPRNKRAKRYGTSVADSLSVTDTPTVSGYFDNGASPLISASGSQRPKRRDHQHHLPATRSTTRGRRRSRGKLRRP</sequence>
<dbReference type="GeneID" id="39598066"/>
<feature type="compositionally biased region" description="Polar residues" evidence="1">
    <location>
        <begin position="80"/>
        <end position="91"/>
    </location>
</feature>
<evidence type="ECO:0000313" key="3">
    <source>
        <dbReference type="Proteomes" id="UP000283841"/>
    </source>
</evidence>
<dbReference type="GO" id="GO:0051015">
    <property type="term" value="F:actin filament binding"/>
    <property type="evidence" value="ECO:0007669"/>
    <property type="project" value="TreeGrafter"/>
</dbReference>
<feature type="compositionally biased region" description="Basic and acidic residues" evidence="1">
    <location>
        <begin position="213"/>
        <end position="231"/>
    </location>
</feature>
<name>A0A443I0W4_BYSSP</name>
<feature type="compositionally biased region" description="Polar residues" evidence="1">
    <location>
        <begin position="1211"/>
        <end position="1223"/>
    </location>
</feature>
<evidence type="ECO:0000256" key="1">
    <source>
        <dbReference type="SAM" id="MobiDB-lite"/>
    </source>
</evidence>
<feature type="compositionally biased region" description="Basic and acidic residues" evidence="1">
    <location>
        <begin position="263"/>
        <end position="276"/>
    </location>
</feature>
<reference evidence="2 3" key="1">
    <citation type="journal article" date="2018" name="Front. Microbiol.">
        <title>Genomic and genetic insights into a cosmopolitan fungus, Paecilomyces variotii (Eurotiales).</title>
        <authorList>
            <person name="Urquhart A.S."/>
            <person name="Mondo S.J."/>
            <person name="Makela M.R."/>
            <person name="Hane J.K."/>
            <person name="Wiebenga A."/>
            <person name="He G."/>
            <person name="Mihaltcheva S."/>
            <person name="Pangilinan J."/>
            <person name="Lipzen A."/>
            <person name="Barry K."/>
            <person name="de Vries R.P."/>
            <person name="Grigoriev I.V."/>
            <person name="Idnurm A."/>
        </authorList>
    </citation>
    <scope>NUCLEOTIDE SEQUENCE [LARGE SCALE GENOMIC DNA]</scope>
    <source>
        <strain evidence="2 3">CBS 101075</strain>
    </source>
</reference>
<feature type="region of interest" description="Disordered" evidence="1">
    <location>
        <begin position="815"/>
        <end position="834"/>
    </location>
</feature>
<feature type="compositionally biased region" description="Polar residues" evidence="1">
    <location>
        <begin position="1131"/>
        <end position="1162"/>
    </location>
</feature>
<dbReference type="GO" id="GO:0016460">
    <property type="term" value="C:myosin II complex"/>
    <property type="evidence" value="ECO:0007669"/>
    <property type="project" value="TreeGrafter"/>
</dbReference>
<feature type="region of interest" description="Disordered" evidence="1">
    <location>
        <begin position="63"/>
        <end position="276"/>
    </location>
</feature>
<dbReference type="STRING" id="264951.A0A443I0W4"/>
<dbReference type="EMBL" id="RCNU01000002">
    <property type="protein sequence ID" value="RWQ97712.1"/>
    <property type="molecule type" value="Genomic_DNA"/>
</dbReference>
<organism evidence="2 3">
    <name type="scientific">Byssochlamys spectabilis</name>
    <name type="common">Paecilomyces variotii</name>
    <dbReference type="NCBI Taxonomy" id="264951"/>
    <lineage>
        <taxon>Eukaryota</taxon>
        <taxon>Fungi</taxon>
        <taxon>Dikarya</taxon>
        <taxon>Ascomycota</taxon>
        <taxon>Pezizomycotina</taxon>
        <taxon>Eurotiomycetes</taxon>
        <taxon>Eurotiomycetidae</taxon>
        <taxon>Eurotiales</taxon>
        <taxon>Thermoascaceae</taxon>
        <taxon>Paecilomyces</taxon>
    </lineage>
</organism>
<feature type="compositionally biased region" description="Basic residues" evidence="1">
    <location>
        <begin position="1242"/>
        <end position="1272"/>
    </location>
</feature>
<keyword evidence="3" id="KW-1185">Reference proteome</keyword>
<dbReference type="RefSeq" id="XP_028487357.1">
    <property type="nucleotide sequence ID" value="XM_028628789.1"/>
</dbReference>
<feature type="compositionally biased region" description="Basic residues" evidence="1">
    <location>
        <begin position="245"/>
        <end position="258"/>
    </location>
</feature>
<feature type="region of interest" description="Disordered" evidence="1">
    <location>
        <begin position="1"/>
        <end position="30"/>
    </location>
</feature>
<dbReference type="AlphaFoldDB" id="A0A443I0W4"/>
<dbReference type="GO" id="GO:0000146">
    <property type="term" value="F:microfilament motor activity"/>
    <property type="evidence" value="ECO:0007669"/>
    <property type="project" value="TreeGrafter"/>
</dbReference>
<evidence type="ECO:0008006" key="4">
    <source>
        <dbReference type="Google" id="ProtNLM"/>
    </source>
</evidence>
<proteinExistence type="predicted"/>
<feature type="region of interest" description="Disordered" evidence="1">
    <location>
        <begin position="1086"/>
        <end position="1169"/>
    </location>
</feature>
<protein>
    <recommendedName>
        <fullName evidence="4">Rootletin</fullName>
    </recommendedName>
</protein>
<dbReference type="Gene3D" id="1.10.287.1490">
    <property type="match status" value="1"/>
</dbReference>
<feature type="compositionally biased region" description="Basic and acidic residues" evidence="1">
    <location>
        <begin position="159"/>
        <end position="171"/>
    </location>
</feature>
<accession>A0A443I0W4</accession>
<comment type="caution">
    <text evidence="2">The sequence shown here is derived from an EMBL/GenBank/DDBJ whole genome shotgun (WGS) entry which is preliminary data.</text>
</comment>
<feature type="region of interest" description="Disordered" evidence="1">
    <location>
        <begin position="320"/>
        <end position="344"/>
    </location>
</feature>
<gene>
    <name evidence="2" type="ORF">C8Q69DRAFT_441893</name>
</gene>
<feature type="compositionally biased region" description="Polar residues" evidence="1">
    <location>
        <begin position="202"/>
        <end position="212"/>
    </location>
</feature>
<dbReference type="GO" id="GO:0032982">
    <property type="term" value="C:myosin filament"/>
    <property type="evidence" value="ECO:0007669"/>
    <property type="project" value="TreeGrafter"/>
</dbReference>
<feature type="compositionally biased region" description="Basic and acidic residues" evidence="1">
    <location>
        <begin position="1"/>
        <end position="10"/>
    </location>
</feature>
<feature type="compositionally biased region" description="Polar residues" evidence="1">
    <location>
        <begin position="115"/>
        <end position="127"/>
    </location>
</feature>
<dbReference type="PANTHER" id="PTHR45615">
    <property type="entry name" value="MYOSIN HEAVY CHAIN, NON-MUSCLE"/>
    <property type="match status" value="1"/>
</dbReference>
<dbReference type="VEuPathDB" id="FungiDB:C8Q69DRAFT_441893"/>
<feature type="compositionally biased region" description="Basic and acidic residues" evidence="1">
    <location>
        <begin position="328"/>
        <end position="344"/>
    </location>
</feature>
<dbReference type="PANTHER" id="PTHR45615:SF40">
    <property type="entry name" value="MYOSIN HEAVY CHAIN, NON-MUSCLE"/>
    <property type="match status" value="1"/>
</dbReference>
<dbReference type="Proteomes" id="UP000283841">
    <property type="component" value="Unassembled WGS sequence"/>
</dbReference>
<evidence type="ECO:0000313" key="2">
    <source>
        <dbReference type="EMBL" id="RWQ97712.1"/>
    </source>
</evidence>
<dbReference type="GO" id="GO:0005737">
    <property type="term" value="C:cytoplasm"/>
    <property type="evidence" value="ECO:0007669"/>
    <property type="project" value="TreeGrafter"/>
</dbReference>